<name>A0A0E9V9K1_ANGAN</name>
<feature type="compositionally biased region" description="Polar residues" evidence="1">
    <location>
        <begin position="21"/>
        <end position="44"/>
    </location>
</feature>
<protein>
    <submittedName>
        <fullName evidence="2">Uncharacterized protein</fullName>
    </submittedName>
</protein>
<reference evidence="2" key="1">
    <citation type="submission" date="2014-11" db="EMBL/GenBank/DDBJ databases">
        <authorList>
            <person name="Amaro Gonzalez C."/>
        </authorList>
    </citation>
    <scope>NUCLEOTIDE SEQUENCE</scope>
</reference>
<dbReference type="AlphaFoldDB" id="A0A0E9V9K1"/>
<organism evidence="2">
    <name type="scientific">Anguilla anguilla</name>
    <name type="common">European freshwater eel</name>
    <name type="synonym">Muraena anguilla</name>
    <dbReference type="NCBI Taxonomy" id="7936"/>
    <lineage>
        <taxon>Eukaryota</taxon>
        <taxon>Metazoa</taxon>
        <taxon>Chordata</taxon>
        <taxon>Craniata</taxon>
        <taxon>Vertebrata</taxon>
        <taxon>Euteleostomi</taxon>
        <taxon>Actinopterygii</taxon>
        <taxon>Neopterygii</taxon>
        <taxon>Teleostei</taxon>
        <taxon>Anguilliformes</taxon>
        <taxon>Anguillidae</taxon>
        <taxon>Anguilla</taxon>
    </lineage>
</organism>
<dbReference type="EMBL" id="GBXM01034427">
    <property type="protein sequence ID" value="JAH74150.1"/>
    <property type="molecule type" value="Transcribed_RNA"/>
</dbReference>
<evidence type="ECO:0000256" key="1">
    <source>
        <dbReference type="SAM" id="MobiDB-lite"/>
    </source>
</evidence>
<sequence>MYSKGSYHRTFRTYPVHSACGDTSSSALSSVQTQRTRLVTSPPC</sequence>
<evidence type="ECO:0000313" key="2">
    <source>
        <dbReference type="EMBL" id="JAH74150.1"/>
    </source>
</evidence>
<feature type="region of interest" description="Disordered" evidence="1">
    <location>
        <begin position="20"/>
        <end position="44"/>
    </location>
</feature>
<reference evidence="2" key="2">
    <citation type="journal article" date="2015" name="Fish Shellfish Immunol.">
        <title>Early steps in the European eel (Anguilla anguilla)-Vibrio vulnificus interaction in the gills: Role of the RtxA13 toxin.</title>
        <authorList>
            <person name="Callol A."/>
            <person name="Pajuelo D."/>
            <person name="Ebbesson L."/>
            <person name="Teles M."/>
            <person name="MacKenzie S."/>
            <person name="Amaro C."/>
        </authorList>
    </citation>
    <scope>NUCLEOTIDE SEQUENCE</scope>
</reference>
<proteinExistence type="predicted"/>
<accession>A0A0E9V9K1</accession>